<feature type="transmembrane region" description="Helical" evidence="2">
    <location>
        <begin position="90"/>
        <end position="109"/>
    </location>
</feature>
<feature type="transmembrane region" description="Helical" evidence="2">
    <location>
        <begin position="184"/>
        <end position="206"/>
    </location>
</feature>
<evidence type="ECO:0000256" key="1">
    <source>
        <dbReference type="SAM" id="MobiDB-lite"/>
    </source>
</evidence>
<reference evidence="4 5" key="1">
    <citation type="submission" date="2021-08" db="EMBL/GenBank/DDBJ databases">
        <title>Draft Genome Sequence of Phanerochaete sordida strain YK-624.</title>
        <authorList>
            <person name="Mori T."/>
            <person name="Dohra H."/>
            <person name="Suzuki T."/>
            <person name="Kawagishi H."/>
            <person name="Hirai H."/>
        </authorList>
    </citation>
    <scope>NUCLEOTIDE SEQUENCE [LARGE SCALE GENOMIC DNA]</scope>
    <source>
        <strain evidence="4 5">YK-624</strain>
    </source>
</reference>
<accession>A0A9P3GNU0</accession>
<keyword evidence="2" id="KW-0812">Transmembrane</keyword>
<evidence type="ECO:0000256" key="2">
    <source>
        <dbReference type="SAM" id="Phobius"/>
    </source>
</evidence>
<keyword evidence="2" id="KW-1133">Transmembrane helix</keyword>
<name>A0A9P3GNU0_9APHY</name>
<evidence type="ECO:0000259" key="3">
    <source>
        <dbReference type="Pfam" id="PF20151"/>
    </source>
</evidence>
<dbReference type="OrthoDB" id="2756573at2759"/>
<dbReference type="Proteomes" id="UP000703269">
    <property type="component" value="Unassembled WGS sequence"/>
</dbReference>
<gene>
    <name evidence="4" type="ORF">PsYK624_145760</name>
</gene>
<feature type="transmembrane region" description="Helical" evidence="2">
    <location>
        <begin position="116"/>
        <end position="136"/>
    </location>
</feature>
<keyword evidence="5" id="KW-1185">Reference proteome</keyword>
<feature type="domain" description="DUF6533" evidence="3">
    <location>
        <begin position="28"/>
        <end position="64"/>
    </location>
</feature>
<feature type="transmembrane region" description="Helical" evidence="2">
    <location>
        <begin position="49"/>
        <end position="70"/>
    </location>
</feature>
<organism evidence="4 5">
    <name type="scientific">Phanerochaete sordida</name>
    <dbReference type="NCBI Taxonomy" id="48140"/>
    <lineage>
        <taxon>Eukaryota</taxon>
        <taxon>Fungi</taxon>
        <taxon>Dikarya</taxon>
        <taxon>Basidiomycota</taxon>
        <taxon>Agaricomycotina</taxon>
        <taxon>Agaricomycetes</taxon>
        <taxon>Polyporales</taxon>
        <taxon>Phanerochaetaceae</taxon>
        <taxon>Phanerochaete</taxon>
    </lineage>
</organism>
<sequence length="345" mass="38347">MSGPAPGVQAALEEYYTGNRVQAGLLGLVAYEYVITFSQEVEYVWQKPLSVTSVLLLSTRWVMVVFQALWVTPTGVASCRRLEPVSQLLLFASWAQIAVFSGLRVYALWHDSRLRYILLVVVILLGCIPIATNSVLRLVARASAIHRHPIYVVYIPRGRARASELHKSVLALSPRPAGLMRLTLVLYFTRSGALASDLLVVVLTWTKTFMHWKQQRRAGLKSSVATLLLRDGTIYFGAILALDIAQMVTYSVKNVNGYANIADNFLQGLPPVLLQRFMLNLRQFADAKAPGRDAEELVGSDSTVRFRARSRLGNAGEPLSFYESDMETDEDGSTQPSTLVQRDRA</sequence>
<evidence type="ECO:0000313" key="4">
    <source>
        <dbReference type="EMBL" id="GJE98348.1"/>
    </source>
</evidence>
<proteinExistence type="predicted"/>
<comment type="caution">
    <text evidence="4">The sequence shown here is derived from an EMBL/GenBank/DDBJ whole genome shotgun (WGS) entry which is preliminary data.</text>
</comment>
<dbReference type="AlphaFoldDB" id="A0A9P3GNU0"/>
<feature type="transmembrane region" description="Helical" evidence="2">
    <location>
        <begin position="20"/>
        <end position="37"/>
    </location>
</feature>
<dbReference type="InterPro" id="IPR045340">
    <property type="entry name" value="DUF6533"/>
</dbReference>
<protein>
    <recommendedName>
        <fullName evidence="3">DUF6533 domain-containing protein</fullName>
    </recommendedName>
</protein>
<evidence type="ECO:0000313" key="5">
    <source>
        <dbReference type="Proteomes" id="UP000703269"/>
    </source>
</evidence>
<feature type="compositionally biased region" description="Polar residues" evidence="1">
    <location>
        <begin position="333"/>
        <end position="345"/>
    </location>
</feature>
<dbReference type="EMBL" id="BPQB01000086">
    <property type="protein sequence ID" value="GJE98348.1"/>
    <property type="molecule type" value="Genomic_DNA"/>
</dbReference>
<feature type="region of interest" description="Disordered" evidence="1">
    <location>
        <begin position="316"/>
        <end position="345"/>
    </location>
</feature>
<dbReference type="Pfam" id="PF20151">
    <property type="entry name" value="DUF6533"/>
    <property type="match status" value="1"/>
</dbReference>
<keyword evidence="2" id="KW-0472">Membrane</keyword>